<dbReference type="InterPro" id="IPR036188">
    <property type="entry name" value="FAD/NAD-bd_sf"/>
</dbReference>
<dbReference type="PANTHER" id="PTHR13847">
    <property type="entry name" value="SARCOSINE DEHYDROGENASE-RELATED"/>
    <property type="match status" value="1"/>
</dbReference>
<organism evidence="6 7">
    <name type="scientific">Xanthobacter oligotrophicus</name>
    <dbReference type="NCBI Taxonomy" id="2607286"/>
    <lineage>
        <taxon>Bacteria</taxon>
        <taxon>Pseudomonadati</taxon>
        <taxon>Pseudomonadota</taxon>
        <taxon>Alphaproteobacteria</taxon>
        <taxon>Hyphomicrobiales</taxon>
        <taxon>Xanthobacteraceae</taxon>
        <taxon>Xanthobacter</taxon>
    </lineage>
</organism>
<dbReference type="Pfam" id="PF01266">
    <property type="entry name" value="DAO"/>
    <property type="match status" value="1"/>
</dbReference>
<evidence type="ECO:0000313" key="6">
    <source>
        <dbReference type="EMBL" id="MFG1373360.1"/>
    </source>
</evidence>
<accession>A0ABW6ZX95</accession>
<comment type="caution">
    <text evidence="6">The sequence shown here is derived from an EMBL/GenBank/DDBJ whole genome shotgun (WGS) entry which is preliminary data.</text>
</comment>
<dbReference type="SUPFAM" id="SSF54373">
    <property type="entry name" value="FAD-linked reductases, C-terminal domain"/>
    <property type="match status" value="1"/>
</dbReference>
<proteinExistence type="predicted"/>
<dbReference type="InterPro" id="IPR012727">
    <property type="entry name" value="Gly_oxidase_ThiO"/>
</dbReference>
<protein>
    <submittedName>
        <fullName evidence="6">Glycine oxidase ThiO</fullName>
        <ecNumber evidence="6">1.4.3.19</ecNumber>
    </submittedName>
</protein>
<dbReference type="Gene3D" id="3.30.9.10">
    <property type="entry name" value="D-Amino Acid Oxidase, subunit A, domain 2"/>
    <property type="match status" value="1"/>
</dbReference>
<evidence type="ECO:0000256" key="3">
    <source>
        <dbReference type="ARBA" id="ARBA00023002"/>
    </source>
</evidence>
<gene>
    <name evidence="6" type="primary">thiO</name>
    <name evidence="6" type="ORF">V5F32_14390</name>
</gene>
<keyword evidence="3 6" id="KW-0560">Oxidoreductase</keyword>
<dbReference type="PANTHER" id="PTHR13847:SF289">
    <property type="entry name" value="GLYCINE OXIDASE"/>
    <property type="match status" value="1"/>
</dbReference>
<evidence type="ECO:0000256" key="2">
    <source>
        <dbReference type="ARBA" id="ARBA00022977"/>
    </source>
</evidence>
<keyword evidence="7" id="KW-1185">Reference proteome</keyword>
<keyword evidence="2" id="KW-0784">Thiamine biosynthesis</keyword>
<dbReference type="RefSeq" id="WP_393993135.1">
    <property type="nucleotide sequence ID" value="NZ_JBAFVH010000007.1"/>
</dbReference>
<name>A0ABW6ZX95_9HYPH</name>
<dbReference type="EC" id="1.4.3.19" evidence="6"/>
<sequence length="401" mass="41526">MSASLSTFTSSSSSAGSRATGPASARPRVAIAGGGVIGLALAWRLAEAGCPVDVFEAGETGQGASRAAAGMLAACAEAEPGEEVLLALNRASQVLWPAFAAELEQAAGSPVDLRTEGTLTIALTADDLARLRHLFALQQSLGLPVEWLTAAQVRRREPCLSPKLAGGILTLEDHQVDNRKVAAALKVAALKAGVNIHEHTPVSRVETVGGRVTGLVAGDAVHGADVVVLAAGAWSRGIDIAPAAPLPVRPIKGQMLALQMDPAAPILSHVLWAPGAYLVPRRDGRLIIGATTEEKGFDTDLTAGGQLALLTNAWRALPTLEELTIIEQWVGFRPGSRDDAPILGPSEEVDGLIYATGHHRNGILLLPVTTQVIADYVLSGRMADVAAPFGAARFAPRAAAE</sequence>
<reference evidence="6 7" key="1">
    <citation type="submission" date="2024-02" db="EMBL/GenBank/DDBJ databases">
        <title>Expansion and revision of Xanthobacter and proposal of Roseixanthobacter gen. nov.</title>
        <authorList>
            <person name="Soltysiak M.P.M."/>
            <person name="Jalihal A."/>
            <person name="Ory A."/>
            <person name="Chrisophersen C."/>
            <person name="Lee A.D."/>
            <person name="Boulton J."/>
            <person name="Springer M."/>
        </authorList>
    </citation>
    <scope>NUCLEOTIDE SEQUENCE [LARGE SCALE GENOMIC DNA]</scope>
    <source>
        <strain evidence="6 7">23A</strain>
    </source>
</reference>
<dbReference type="NCBIfam" id="TIGR02352">
    <property type="entry name" value="thiamin_ThiO"/>
    <property type="match status" value="1"/>
</dbReference>
<dbReference type="Gene3D" id="3.50.50.60">
    <property type="entry name" value="FAD/NAD(P)-binding domain"/>
    <property type="match status" value="1"/>
</dbReference>
<dbReference type="SUPFAM" id="SSF51905">
    <property type="entry name" value="FAD/NAD(P)-binding domain"/>
    <property type="match status" value="1"/>
</dbReference>
<evidence type="ECO:0000256" key="4">
    <source>
        <dbReference type="SAM" id="MobiDB-lite"/>
    </source>
</evidence>
<evidence type="ECO:0000259" key="5">
    <source>
        <dbReference type="Pfam" id="PF01266"/>
    </source>
</evidence>
<comment type="pathway">
    <text evidence="1">Cofactor biosynthesis; thiamine diphosphate biosynthesis.</text>
</comment>
<dbReference type="GO" id="GO:0043799">
    <property type="term" value="F:glycine oxidase activity"/>
    <property type="evidence" value="ECO:0007669"/>
    <property type="project" value="UniProtKB-EC"/>
</dbReference>
<dbReference type="InterPro" id="IPR006076">
    <property type="entry name" value="FAD-dep_OxRdtase"/>
</dbReference>
<evidence type="ECO:0000313" key="7">
    <source>
        <dbReference type="Proteomes" id="UP001604002"/>
    </source>
</evidence>
<dbReference type="EMBL" id="JBAFVH010000007">
    <property type="protein sequence ID" value="MFG1373360.1"/>
    <property type="molecule type" value="Genomic_DNA"/>
</dbReference>
<feature type="domain" description="FAD dependent oxidoreductase" evidence="5">
    <location>
        <begin position="28"/>
        <end position="375"/>
    </location>
</feature>
<feature type="region of interest" description="Disordered" evidence="4">
    <location>
        <begin position="1"/>
        <end position="24"/>
    </location>
</feature>
<evidence type="ECO:0000256" key="1">
    <source>
        <dbReference type="ARBA" id="ARBA00004948"/>
    </source>
</evidence>
<dbReference type="Proteomes" id="UP001604002">
    <property type="component" value="Unassembled WGS sequence"/>
</dbReference>